<name>A0A8D8MLP8_CULPI</name>
<dbReference type="EMBL" id="HBUE01121618">
    <property type="protein sequence ID" value="CAG6492637.1"/>
    <property type="molecule type" value="Transcribed_RNA"/>
</dbReference>
<dbReference type="EMBL" id="HBUE01208398">
    <property type="protein sequence ID" value="CAG6533212.1"/>
    <property type="molecule type" value="Transcribed_RNA"/>
</dbReference>
<protein>
    <submittedName>
        <fullName evidence="1">(northern house mosquito) hypothetical protein</fullName>
    </submittedName>
</protein>
<dbReference type="EMBL" id="HBUE01314732">
    <property type="protein sequence ID" value="CAG6585092.1"/>
    <property type="molecule type" value="Transcribed_RNA"/>
</dbReference>
<sequence length="161" mass="17864">MWAPVAIQPVERQGRSPEGDTLSERILLHRFGPNSVQSAGDVPGAGLLVQRGRLLRRLRVRTVHHPDEQGLVDADHAGRRFAVAVRERDGLGRARISGGVQKTSKSNAHVRSKHQQQQQQHSADAGAVVQRLKCWDGNLLSDSFYKSFSIRIFLPHQITVA</sequence>
<proteinExistence type="predicted"/>
<accession>A0A8D8MLP8</accession>
<dbReference type="AlphaFoldDB" id="A0A8D8MLP8"/>
<dbReference type="EMBL" id="HBUE01121619">
    <property type="protein sequence ID" value="CAG6492641.1"/>
    <property type="molecule type" value="Transcribed_RNA"/>
</dbReference>
<evidence type="ECO:0000313" key="1">
    <source>
        <dbReference type="EMBL" id="CAG6533212.1"/>
    </source>
</evidence>
<reference evidence="1" key="1">
    <citation type="submission" date="2021-05" db="EMBL/GenBank/DDBJ databases">
        <authorList>
            <person name="Alioto T."/>
            <person name="Alioto T."/>
            <person name="Gomez Garrido J."/>
        </authorList>
    </citation>
    <scope>NUCLEOTIDE SEQUENCE</scope>
</reference>
<organism evidence="1">
    <name type="scientific">Culex pipiens</name>
    <name type="common">House mosquito</name>
    <dbReference type="NCBI Taxonomy" id="7175"/>
    <lineage>
        <taxon>Eukaryota</taxon>
        <taxon>Metazoa</taxon>
        <taxon>Ecdysozoa</taxon>
        <taxon>Arthropoda</taxon>
        <taxon>Hexapoda</taxon>
        <taxon>Insecta</taxon>
        <taxon>Pterygota</taxon>
        <taxon>Neoptera</taxon>
        <taxon>Endopterygota</taxon>
        <taxon>Diptera</taxon>
        <taxon>Nematocera</taxon>
        <taxon>Culicoidea</taxon>
        <taxon>Culicidae</taxon>
        <taxon>Culicinae</taxon>
        <taxon>Culicini</taxon>
        <taxon>Culex</taxon>
        <taxon>Culex</taxon>
    </lineage>
</organism>